<evidence type="ECO:0000313" key="2">
    <source>
        <dbReference type="Proteomes" id="UP000220629"/>
    </source>
</evidence>
<organism evidence="1 2">
    <name type="scientific">Burkholderia gladioli</name>
    <name type="common">Pseudomonas marginata</name>
    <name type="synonym">Phytomonas marginata</name>
    <dbReference type="NCBI Taxonomy" id="28095"/>
    <lineage>
        <taxon>Bacteria</taxon>
        <taxon>Pseudomonadati</taxon>
        <taxon>Pseudomonadota</taxon>
        <taxon>Betaproteobacteria</taxon>
        <taxon>Burkholderiales</taxon>
        <taxon>Burkholderiaceae</taxon>
        <taxon>Burkholderia</taxon>
    </lineage>
</organism>
<proteinExistence type="predicted"/>
<evidence type="ECO:0000313" key="1">
    <source>
        <dbReference type="EMBL" id="PEH40658.1"/>
    </source>
</evidence>
<dbReference type="EMBL" id="PDDY01000002">
    <property type="protein sequence ID" value="PEH40658.1"/>
    <property type="molecule type" value="Genomic_DNA"/>
</dbReference>
<protein>
    <submittedName>
        <fullName evidence="1">Uncharacterized protein</fullName>
    </submittedName>
</protein>
<accession>A0A2A7SAU0</accession>
<gene>
    <name evidence="1" type="ORF">CRM94_16915</name>
</gene>
<comment type="caution">
    <text evidence="1">The sequence shown here is derived from an EMBL/GenBank/DDBJ whole genome shotgun (WGS) entry which is preliminary data.</text>
</comment>
<reference evidence="2" key="1">
    <citation type="submission" date="2017-09" db="EMBL/GenBank/DDBJ databases">
        <title>FDA dAtabase for Regulatory Grade micrObial Sequences (FDA-ARGOS): Supporting development and validation of Infectious Disease Dx tests.</title>
        <authorList>
            <person name="Minogue T."/>
            <person name="Wolcott M."/>
            <person name="Wasieloski L."/>
            <person name="Aguilar W."/>
            <person name="Moore D."/>
            <person name="Tallon L."/>
            <person name="Sadzewicz L."/>
            <person name="Ott S."/>
            <person name="Zhao X."/>
            <person name="Nagaraj S."/>
            <person name="Vavikolanu K."/>
            <person name="Aluvathingal J."/>
            <person name="Nadendla S."/>
            <person name="Sichtig H."/>
        </authorList>
    </citation>
    <scope>NUCLEOTIDE SEQUENCE [LARGE SCALE GENOMIC DNA]</scope>
    <source>
        <strain evidence="2">FDAARGOS_390</strain>
    </source>
</reference>
<dbReference type="Proteomes" id="UP000220629">
    <property type="component" value="Unassembled WGS sequence"/>
</dbReference>
<dbReference type="AlphaFoldDB" id="A0A2A7SAU0"/>
<sequence>MERRQQARQDIQAHREARLRVRPRFASAPVNEATGDGASLDFEGYTLWHEPKAGGWSVTNAYGVDHCASSRVSATSRG</sequence>
<name>A0A2A7SAU0_BURGA</name>